<dbReference type="EMBL" id="ML209114">
    <property type="protein sequence ID" value="TFK58996.1"/>
    <property type="molecule type" value="Genomic_DNA"/>
</dbReference>
<protein>
    <submittedName>
        <fullName evidence="1">Uncharacterized protein</fullName>
    </submittedName>
</protein>
<proteinExistence type="predicted"/>
<organism evidence="1 2">
    <name type="scientific">Pluteus cervinus</name>
    <dbReference type="NCBI Taxonomy" id="181527"/>
    <lineage>
        <taxon>Eukaryota</taxon>
        <taxon>Fungi</taxon>
        <taxon>Dikarya</taxon>
        <taxon>Basidiomycota</taxon>
        <taxon>Agaricomycotina</taxon>
        <taxon>Agaricomycetes</taxon>
        <taxon>Agaricomycetidae</taxon>
        <taxon>Agaricales</taxon>
        <taxon>Pluteineae</taxon>
        <taxon>Pluteaceae</taxon>
        <taxon>Pluteus</taxon>
    </lineage>
</organism>
<keyword evidence="2" id="KW-1185">Reference proteome</keyword>
<sequence length="184" mass="20744">MLQKHHLLKDKLLNASGSGVAHEFMDDVSKTPAQDEKTTPVQEERSMYHLEIQPIASIEEKLTLSKLSTSFFQFARASSALASNQQNFQNFTNRYPIPTVDHLEHAGTEDNDDDNIPGSPSIPTPPMSQTQQAIWPLIPAKRCPAEVPNCHDERVRRLGKENTRLRDSVAEIHLFLPLTMLHLV</sequence>
<evidence type="ECO:0000313" key="2">
    <source>
        <dbReference type="Proteomes" id="UP000308600"/>
    </source>
</evidence>
<gene>
    <name evidence="1" type="ORF">BDN72DRAFT_906236</name>
</gene>
<accession>A0ACD3A023</accession>
<dbReference type="Proteomes" id="UP000308600">
    <property type="component" value="Unassembled WGS sequence"/>
</dbReference>
<evidence type="ECO:0000313" key="1">
    <source>
        <dbReference type="EMBL" id="TFK58996.1"/>
    </source>
</evidence>
<name>A0ACD3A023_9AGAR</name>
<reference evidence="1 2" key="1">
    <citation type="journal article" date="2019" name="Nat. Ecol. Evol.">
        <title>Megaphylogeny resolves global patterns of mushroom evolution.</title>
        <authorList>
            <person name="Varga T."/>
            <person name="Krizsan K."/>
            <person name="Foldi C."/>
            <person name="Dima B."/>
            <person name="Sanchez-Garcia M."/>
            <person name="Sanchez-Ramirez S."/>
            <person name="Szollosi G.J."/>
            <person name="Szarkandi J.G."/>
            <person name="Papp V."/>
            <person name="Albert L."/>
            <person name="Andreopoulos W."/>
            <person name="Angelini C."/>
            <person name="Antonin V."/>
            <person name="Barry K.W."/>
            <person name="Bougher N.L."/>
            <person name="Buchanan P."/>
            <person name="Buyck B."/>
            <person name="Bense V."/>
            <person name="Catcheside P."/>
            <person name="Chovatia M."/>
            <person name="Cooper J."/>
            <person name="Damon W."/>
            <person name="Desjardin D."/>
            <person name="Finy P."/>
            <person name="Geml J."/>
            <person name="Haridas S."/>
            <person name="Hughes K."/>
            <person name="Justo A."/>
            <person name="Karasinski D."/>
            <person name="Kautmanova I."/>
            <person name="Kiss B."/>
            <person name="Kocsube S."/>
            <person name="Kotiranta H."/>
            <person name="LaButti K.M."/>
            <person name="Lechner B.E."/>
            <person name="Liimatainen K."/>
            <person name="Lipzen A."/>
            <person name="Lukacs Z."/>
            <person name="Mihaltcheva S."/>
            <person name="Morgado L.N."/>
            <person name="Niskanen T."/>
            <person name="Noordeloos M.E."/>
            <person name="Ohm R.A."/>
            <person name="Ortiz-Santana B."/>
            <person name="Ovrebo C."/>
            <person name="Racz N."/>
            <person name="Riley R."/>
            <person name="Savchenko A."/>
            <person name="Shiryaev A."/>
            <person name="Soop K."/>
            <person name="Spirin V."/>
            <person name="Szebenyi C."/>
            <person name="Tomsovsky M."/>
            <person name="Tulloss R.E."/>
            <person name="Uehling J."/>
            <person name="Grigoriev I.V."/>
            <person name="Vagvolgyi C."/>
            <person name="Papp T."/>
            <person name="Martin F.M."/>
            <person name="Miettinen O."/>
            <person name="Hibbett D.S."/>
            <person name="Nagy L.G."/>
        </authorList>
    </citation>
    <scope>NUCLEOTIDE SEQUENCE [LARGE SCALE GENOMIC DNA]</scope>
    <source>
        <strain evidence="1 2">NL-1719</strain>
    </source>
</reference>